<name>A0A061RUA8_9CHLO</name>
<organism evidence="1">
    <name type="scientific">Tetraselmis sp. GSL018</name>
    <dbReference type="NCBI Taxonomy" id="582737"/>
    <lineage>
        <taxon>Eukaryota</taxon>
        <taxon>Viridiplantae</taxon>
        <taxon>Chlorophyta</taxon>
        <taxon>core chlorophytes</taxon>
        <taxon>Chlorodendrophyceae</taxon>
        <taxon>Chlorodendrales</taxon>
        <taxon>Chlorodendraceae</taxon>
        <taxon>Tetraselmis</taxon>
    </lineage>
</organism>
<evidence type="ECO:0000313" key="1">
    <source>
        <dbReference type="EMBL" id="JAC74354.1"/>
    </source>
</evidence>
<dbReference type="EMBL" id="GBEZ01011431">
    <property type="protein sequence ID" value="JAC74354.1"/>
    <property type="molecule type" value="Transcribed_RNA"/>
</dbReference>
<dbReference type="AlphaFoldDB" id="A0A061RUA8"/>
<reference evidence="1" key="1">
    <citation type="submission" date="2014-05" db="EMBL/GenBank/DDBJ databases">
        <title>The transcriptome of the halophilic microalga Tetraselmis sp. GSL018 isolated from the Great Salt Lake, Utah.</title>
        <authorList>
            <person name="Jinkerson R.E."/>
            <person name="D'Adamo S."/>
            <person name="Posewitz M.C."/>
        </authorList>
    </citation>
    <scope>NUCLEOTIDE SEQUENCE</scope>
    <source>
        <strain evidence="1">GSL018</strain>
    </source>
</reference>
<sequence length="51" mass="5218">LLRRGNAMCGACPALPAAIQGMPSSPLAAGAKAHLGPSSLWQLPVLNQQPR</sequence>
<proteinExistence type="predicted"/>
<feature type="non-terminal residue" evidence="1">
    <location>
        <position position="1"/>
    </location>
</feature>
<accession>A0A061RUA8</accession>
<gene>
    <name evidence="1" type="ORF">TSPGSL018_26195</name>
</gene>
<protein>
    <submittedName>
        <fullName evidence="1">Uncharacterized protein</fullName>
    </submittedName>
</protein>